<sequence>MRALQGLRGPRAPSLPLLLLCFLAALRRSLEHGLSTGVMVAGPRSGLRARRDREAEVPGCWRPRAGATAASAYWPRVGYRNLPGDSGAPRDGDVAAPFTSLPVQEEMMTKSSNLSLESHSISMTVLSSAHSLVGETHQYLIQLKPVRPLDFGLPPVCRDLNVDIGCRVGSSS</sequence>
<gene>
    <name evidence="2" type="ORF">E5288_WYG008625</name>
</gene>
<evidence type="ECO:0000256" key="1">
    <source>
        <dbReference type="SAM" id="SignalP"/>
    </source>
</evidence>
<protein>
    <submittedName>
        <fullName evidence="2">Uncharacterized protein</fullName>
    </submittedName>
</protein>
<name>A0A6B0S3T6_9CETA</name>
<evidence type="ECO:0000313" key="3">
    <source>
        <dbReference type="Proteomes" id="UP000322234"/>
    </source>
</evidence>
<keyword evidence="3" id="KW-1185">Reference proteome</keyword>
<reference evidence="2" key="1">
    <citation type="submission" date="2019-10" db="EMBL/GenBank/DDBJ databases">
        <title>The sequence and de novo assembly of the wild yak genome.</title>
        <authorList>
            <person name="Liu Y."/>
        </authorList>
    </citation>
    <scope>NUCLEOTIDE SEQUENCE [LARGE SCALE GENOMIC DNA]</scope>
    <source>
        <strain evidence="2">WY2019</strain>
    </source>
</reference>
<dbReference type="Proteomes" id="UP000322234">
    <property type="component" value="Unassembled WGS sequence"/>
</dbReference>
<dbReference type="AlphaFoldDB" id="A0A6B0S3T6"/>
<evidence type="ECO:0000313" key="2">
    <source>
        <dbReference type="EMBL" id="MXQ96970.1"/>
    </source>
</evidence>
<dbReference type="EMBL" id="VBQZ03000178">
    <property type="protein sequence ID" value="MXQ96970.1"/>
    <property type="molecule type" value="Genomic_DNA"/>
</dbReference>
<accession>A0A6B0S3T6</accession>
<organism evidence="2 3">
    <name type="scientific">Bos mutus</name>
    <name type="common">wild yak</name>
    <dbReference type="NCBI Taxonomy" id="72004"/>
    <lineage>
        <taxon>Eukaryota</taxon>
        <taxon>Metazoa</taxon>
        <taxon>Chordata</taxon>
        <taxon>Craniata</taxon>
        <taxon>Vertebrata</taxon>
        <taxon>Euteleostomi</taxon>
        <taxon>Mammalia</taxon>
        <taxon>Eutheria</taxon>
        <taxon>Laurasiatheria</taxon>
        <taxon>Artiodactyla</taxon>
        <taxon>Ruminantia</taxon>
        <taxon>Pecora</taxon>
        <taxon>Bovidae</taxon>
        <taxon>Bovinae</taxon>
        <taxon>Bos</taxon>
    </lineage>
</organism>
<feature type="chain" id="PRO_5025383386" evidence="1">
    <location>
        <begin position="32"/>
        <end position="172"/>
    </location>
</feature>
<comment type="caution">
    <text evidence="2">The sequence shown here is derived from an EMBL/GenBank/DDBJ whole genome shotgun (WGS) entry which is preliminary data.</text>
</comment>
<proteinExistence type="predicted"/>
<keyword evidence="1" id="KW-0732">Signal</keyword>
<feature type="signal peptide" evidence="1">
    <location>
        <begin position="1"/>
        <end position="31"/>
    </location>
</feature>